<name>A0ABD6FL11_9PSEU</name>
<accession>A0ABD6FL11</accession>
<sequence length="184" mass="20643">MTAAAPTDEDLIRAHAAGDPHAFSEIVRRHRDRMWAVALRTMRDQEEAADALQDAFISAYRAAANFRAESQVSTWLHRIVVNACLDRIRKRQARPTVPLPETDEYREPAAPGDSMAQRETRMLIEHALRQLPEEQRIPIVLVDVEGYSVSETAQMLGIAEGTVKSRCARGRAKLAKVLGHLRNP</sequence>
<evidence type="ECO:0000256" key="1">
    <source>
        <dbReference type="ARBA" id="ARBA00010641"/>
    </source>
</evidence>
<comment type="caution">
    <text evidence="8">The sequence shown here is derived from an EMBL/GenBank/DDBJ whole genome shotgun (WGS) entry which is preliminary data.</text>
</comment>
<feature type="domain" description="RNA polymerase sigma factor 70 region 4 type 2" evidence="7">
    <location>
        <begin position="122"/>
        <end position="174"/>
    </location>
</feature>
<dbReference type="Gene3D" id="1.10.10.10">
    <property type="entry name" value="Winged helix-like DNA-binding domain superfamily/Winged helix DNA-binding domain"/>
    <property type="match status" value="1"/>
</dbReference>
<dbReference type="NCBIfam" id="NF007225">
    <property type="entry name" value="PRK09643.1"/>
    <property type="match status" value="1"/>
</dbReference>
<evidence type="ECO:0000256" key="4">
    <source>
        <dbReference type="ARBA" id="ARBA00023125"/>
    </source>
</evidence>
<dbReference type="Proteomes" id="UP000249324">
    <property type="component" value="Unassembled WGS sequence"/>
</dbReference>
<evidence type="ECO:0000259" key="6">
    <source>
        <dbReference type="Pfam" id="PF04542"/>
    </source>
</evidence>
<evidence type="ECO:0000256" key="3">
    <source>
        <dbReference type="ARBA" id="ARBA00023082"/>
    </source>
</evidence>
<dbReference type="InterPro" id="IPR013324">
    <property type="entry name" value="RNA_pol_sigma_r3/r4-like"/>
</dbReference>
<proteinExistence type="inferred from homology"/>
<dbReference type="InterPro" id="IPR014284">
    <property type="entry name" value="RNA_pol_sigma-70_dom"/>
</dbReference>
<dbReference type="Pfam" id="PF04542">
    <property type="entry name" value="Sigma70_r2"/>
    <property type="match status" value="1"/>
</dbReference>
<gene>
    <name evidence="8" type="primary">sigM</name>
    <name evidence="8" type="ORF">DIU77_018175</name>
</gene>
<reference evidence="8 9" key="1">
    <citation type="journal article" date="2021" name="BMC Genomics">
        <title>Genome-resolved metagenome and metatranscriptome analyses of thermophilic composting reveal key bacterial players and their metabolic interactions.</title>
        <authorList>
            <person name="Braga L.P.P."/>
            <person name="Pereira R.V."/>
            <person name="Martins L.F."/>
            <person name="Moura L.M.S."/>
            <person name="Sanchez F.B."/>
            <person name="Patane J.S.L."/>
            <person name="da Silva A.M."/>
            <person name="Setubal J.C."/>
        </authorList>
    </citation>
    <scope>NUCLEOTIDE SEQUENCE [LARGE SCALE GENOMIC DNA]</scope>
    <source>
        <strain evidence="8">ZC4RG45</strain>
    </source>
</reference>
<feature type="non-terminal residue" evidence="8">
    <location>
        <position position="184"/>
    </location>
</feature>
<dbReference type="InterPro" id="IPR039425">
    <property type="entry name" value="RNA_pol_sigma-70-like"/>
</dbReference>
<evidence type="ECO:0000259" key="7">
    <source>
        <dbReference type="Pfam" id="PF08281"/>
    </source>
</evidence>
<dbReference type="InterPro" id="IPR036388">
    <property type="entry name" value="WH-like_DNA-bd_sf"/>
</dbReference>
<dbReference type="Gene3D" id="1.10.1740.10">
    <property type="match status" value="1"/>
</dbReference>
<keyword evidence="2" id="KW-0805">Transcription regulation</keyword>
<dbReference type="InterPro" id="IPR013325">
    <property type="entry name" value="RNA_pol_sigma_r2"/>
</dbReference>
<evidence type="ECO:0000256" key="2">
    <source>
        <dbReference type="ARBA" id="ARBA00023015"/>
    </source>
</evidence>
<keyword evidence="4" id="KW-0238">DNA-binding</keyword>
<dbReference type="PANTHER" id="PTHR43133">
    <property type="entry name" value="RNA POLYMERASE ECF-TYPE SIGMA FACTO"/>
    <property type="match status" value="1"/>
</dbReference>
<dbReference type="AlphaFoldDB" id="A0ABD6FL11"/>
<comment type="similarity">
    <text evidence="1">Belongs to the sigma-70 factor family. ECF subfamily.</text>
</comment>
<dbReference type="PANTHER" id="PTHR43133:SF50">
    <property type="entry name" value="ECF RNA POLYMERASE SIGMA FACTOR SIGM"/>
    <property type="match status" value="1"/>
</dbReference>
<dbReference type="Pfam" id="PF08281">
    <property type="entry name" value="Sigma70_r4_2"/>
    <property type="match status" value="1"/>
</dbReference>
<keyword evidence="3" id="KW-0731">Sigma factor</keyword>
<evidence type="ECO:0000313" key="9">
    <source>
        <dbReference type="Proteomes" id="UP000249324"/>
    </source>
</evidence>
<protein>
    <submittedName>
        <fullName evidence="8">RNA polymerase sigma factor SigM</fullName>
    </submittedName>
</protein>
<dbReference type="GO" id="GO:0016987">
    <property type="term" value="F:sigma factor activity"/>
    <property type="evidence" value="ECO:0007669"/>
    <property type="project" value="UniProtKB-KW"/>
</dbReference>
<keyword evidence="5" id="KW-0804">Transcription</keyword>
<evidence type="ECO:0000256" key="5">
    <source>
        <dbReference type="ARBA" id="ARBA00023163"/>
    </source>
</evidence>
<dbReference type="NCBIfam" id="TIGR02937">
    <property type="entry name" value="sigma70-ECF"/>
    <property type="match status" value="1"/>
</dbReference>
<dbReference type="SUPFAM" id="SSF88946">
    <property type="entry name" value="Sigma2 domain of RNA polymerase sigma factors"/>
    <property type="match status" value="1"/>
</dbReference>
<organism evidence="8 9">
    <name type="scientific">Thermocrispum agreste</name>
    <dbReference type="NCBI Taxonomy" id="37925"/>
    <lineage>
        <taxon>Bacteria</taxon>
        <taxon>Bacillati</taxon>
        <taxon>Actinomycetota</taxon>
        <taxon>Actinomycetes</taxon>
        <taxon>Pseudonocardiales</taxon>
        <taxon>Pseudonocardiaceae</taxon>
        <taxon>Thermocrispum</taxon>
    </lineage>
</organism>
<dbReference type="SUPFAM" id="SSF88659">
    <property type="entry name" value="Sigma3 and sigma4 domains of RNA polymerase sigma factors"/>
    <property type="match status" value="1"/>
</dbReference>
<dbReference type="InterPro" id="IPR013249">
    <property type="entry name" value="RNA_pol_sigma70_r4_t2"/>
</dbReference>
<evidence type="ECO:0000313" key="8">
    <source>
        <dbReference type="EMBL" id="MFO7194173.1"/>
    </source>
</evidence>
<dbReference type="GO" id="GO:0003677">
    <property type="term" value="F:DNA binding"/>
    <property type="evidence" value="ECO:0007669"/>
    <property type="project" value="UniProtKB-KW"/>
</dbReference>
<dbReference type="InterPro" id="IPR007627">
    <property type="entry name" value="RNA_pol_sigma70_r2"/>
</dbReference>
<dbReference type="EMBL" id="QGUI02000370">
    <property type="protein sequence ID" value="MFO7194173.1"/>
    <property type="molecule type" value="Genomic_DNA"/>
</dbReference>
<feature type="domain" description="RNA polymerase sigma-70 region 2" evidence="6">
    <location>
        <begin position="26"/>
        <end position="93"/>
    </location>
</feature>
<dbReference type="CDD" id="cd06171">
    <property type="entry name" value="Sigma70_r4"/>
    <property type="match status" value="1"/>
</dbReference>